<gene>
    <name evidence="1" type="ORF">DWY69_19805</name>
</gene>
<dbReference type="SUPFAM" id="SSF52540">
    <property type="entry name" value="P-loop containing nucleoside triphosphate hydrolases"/>
    <property type="match status" value="1"/>
</dbReference>
<dbReference type="InterPro" id="IPR000212">
    <property type="entry name" value="DNA_helicase_UvrD/REP"/>
</dbReference>
<dbReference type="AlphaFoldDB" id="A0A3E3IN61"/>
<accession>A0A3E3IN61</accession>
<dbReference type="Proteomes" id="UP000261166">
    <property type="component" value="Unassembled WGS sequence"/>
</dbReference>
<reference evidence="1 2" key="1">
    <citation type="submission" date="2018-08" db="EMBL/GenBank/DDBJ databases">
        <title>A genome reference for cultivated species of the human gut microbiota.</title>
        <authorList>
            <person name="Zou Y."/>
            <person name="Xue W."/>
            <person name="Luo G."/>
        </authorList>
    </citation>
    <scope>NUCLEOTIDE SEQUENCE [LARGE SCALE GENOMIC DNA]</scope>
    <source>
        <strain evidence="1 2">AF26-4BH</strain>
    </source>
</reference>
<evidence type="ECO:0000313" key="2">
    <source>
        <dbReference type="Proteomes" id="UP000261166"/>
    </source>
</evidence>
<sequence length="474" mass="55079">MCEKLLSQVQIAGAGAGKTYSLAEKVLMWYDNKKDDKIIYVITFTNDAKCNIIQRVFELNNGQVPANICIETVHSFLLNELLYPFSKYYYGMAYSKATSIKLPTKPQLQRYQIKKLNEIGIIHNSQVFNKAKQMIVCRKGENKALCNKKKKIIEYLQASIGALFIDEAQDLDEDALALFETLAEGIYLYIVGDPKQAIKYPHAFRNFTERALQNNVVFQMLPFNTVTRRIPECHLRISNLFCPSSEEQTTISNVEGKIFYVFSSDEKFLELYKQYRARDALIYIRQETELFSTHNFSNSFSLEESICEKLLEKVDSKYDKDAFLKTIEKHLINFTLKNDAKKAIQSFTKNFKIELEKNEYAKLINDLTFEDTSKKIQVKSIDKVKGLENELCMFIIDNALLEYLFKNKLDVNKEMMRLYVALTRSKSDLILVVDETSLKKKNSKQIDEEFKKLGIEYLNSGYMESLEDDRKVCY</sequence>
<dbReference type="GO" id="GO:0043138">
    <property type="term" value="F:3'-5' DNA helicase activity"/>
    <property type="evidence" value="ECO:0007669"/>
    <property type="project" value="TreeGrafter"/>
</dbReference>
<dbReference type="RefSeq" id="WP_025487757.1">
    <property type="nucleotide sequence ID" value="NZ_JBKVAZ010000020.1"/>
</dbReference>
<dbReference type="GO" id="GO:0005524">
    <property type="term" value="F:ATP binding"/>
    <property type="evidence" value="ECO:0007669"/>
    <property type="project" value="InterPro"/>
</dbReference>
<comment type="caution">
    <text evidence="1">The sequence shown here is derived from an EMBL/GenBank/DDBJ whole genome shotgun (WGS) entry which is preliminary data.</text>
</comment>
<protein>
    <submittedName>
        <fullName evidence="1">Uncharacterized protein</fullName>
    </submittedName>
</protein>
<name>A0A3E3IN61_9FIRM</name>
<dbReference type="Pfam" id="PF13245">
    <property type="entry name" value="AAA_19"/>
    <property type="match status" value="1"/>
</dbReference>
<proteinExistence type="predicted"/>
<dbReference type="GO" id="GO:0003677">
    <property type="term" value="F:DNA binding"/>
    <property type="evidence" value="ECO:0007669"/>
    <property type="project" value="InterPro"/>
</dbReference>
<dbReference type="EMBL" id="QVLU01000020">
    <property type="protein sequence ID" value="RGE68473.1"/>
    <property type="molecule type" value="Genomic_DNA"/>
</dbReference>
<organism evidence="1 2">
    <name type="scientific">Eisenbergiella massiliensis</name>
    <dbReference type="NCBI Taxonomy" id="1720294"/>
    <lineage>
        <taxon>Bacteria</taxon>
        <taxon>Bacillati</taxon>
        <taxon>Bacillota</taxon>
        <taxon>Clostridia</taxon>
        <taxon>Lachnospirales</taxon>
        <taxon>Lachnospiraceae</taxon>
        <taxon>Eisenbergiella</taxon>
    </lineage>
</organism>
<dbReference type="OrthoDB" id="5107704at2"/>
<evidence type="ECO:0000313" key="1">
    <source>
        <dbReference type="EMBL" id="RGE68473.1"/>
    </source>
</evidence>
<dbReference type="InterPro" id="IPR027417">
    <property type="entry name" value="P-loop_NTPase"/>
</dbReference>
<dbReference type="Gene3D" id="3.40.50.300">
    <property type="entry name" value="P-loop containing nucleotide triphosphate hydrolases"/>
    <property type="match status" value="2"/>
</dbReference>
<dbReference type="PANTHER" id="PTHR11070:SF2">
    <property type="entry name" value="ATP-DEPENDENT DNA HELICASE SRS2"/>
    <property type="match status" value="1"/>
</dbReference>
<dbReference type="GO" id="GO:0000725">
    <property type="term" value="P:recombinational repair"/>
    <property type="evidence" value="ECO:0007669"/>
    <property type="project" value="TreeGrafter"/>
</dbReference>
<dbReference type="PANTHER" id="PTHR11070">
    <property type="entry name" value="UVRD / RECB / PCRA DNA HELICASE FAMILY MEMBER"/>
    <property type="match status" value="1"/>
</dbReference>